<reference evidence="1 2" key="1">
    <citation type="submission" date="2018-09" db="EMBL/GenBank/DDBJ databases">
        <title>Whole genome based analysis of evolution and adaptive divergence in Indian and Brazilian strains of Azospirillum brasilense.</title>
        <authorList>
            <person name="Singh C."/>
            <person name="Tripathi A.K."/>
        </authorList>
    </citation>
    <scope>NUCLEOTIDE SEQUENCE [LARGE SCALE GENOMIC DNA]</scope>
    <source>
        <strain evidence="1 2">MTCC4039</strain>
    </source>
</reference>
<organism evidence="1 2">
    <name type="scientific">Azospirillum brasilense</name>
    <dbReference type="NCBI Taxonomy" id="192"/>
    <lineage>
        <taxon>Bacteria</taxon>
        <taxon>Pseudomonadati</taxon>
        <taxon>Pseudomonadota</taxon>
        <taxon>Alphaproteobacteria</taxon>
        <taxon>Rhodospirillales</taxon>
        <taxon>Azospirillaceae</taxon>
        <taxon>Azospirillum</taxon>
    </lineage>
</organism>
<accession>A0A4D8QZM1</accession>
<evidence type="ECO:0000313" key="1">
    <source>
        <dbReference type="EMBL" id="QCO13816.1"/>
    </source>
</evidence>
<sequence length="216" mass="22783">MVNPTFPAGQAGVCHGALSQPPIGGGALRQKVHGLQMRMTRNPEADRLRSGPSLQSGGVNMCDSVGEGRLSPWTVSDLTTAERALLTGFRQWFRHGTAGAMAAMRASFGVAGVPSSALLPLFALLGTFAVTNAGRPAFRCPSCSRVGMDEMAVLDALAAMQAGEGDVTTQVFDRWLPLVALTMATDSARELADILDGARIRLPRRRPARLIALAAE</sequence>
<gene>
    <name evidence="1" type="ORF">D3869_00380</name>
</gene>
<dbReference type="EMBL" id="CP032345">
    <property type="protein sequence ID" value="QCO13816.1"/>
    <property type="molecule type" value="Genomic_DNA"/>
</dbReference>
<evidence type="ECO:0000313" key="2">
    <source>
        <dbReference type="Proteomes" id="UP000298693"/>
    </source>
</evidence>
<protein>
    <submittedName>
        <fullName evidence="1">Uncharacterized protein</fullName>
    </submittedName>
</protein>
<dbReference type="Proteomes" id="UP000298693">
    <property type="component" value="Chromosome"/>
</dbReference>
<name>A0A4D8QZM1_AZOBR</name>
<dbReference type="AlphaFoldDB" id="A0A4D8QZM1"/>
<proteinExistence type="predicted"/>